<dbReference type="EMBL" id="JAGSXJ010000005">
    <property type="protein sequence ID" value="KAH6691289.1"/>
    <property type="molecule type" value="Genomic_DNA"/>
</dbReference>
<dbReference type="PANTHER" id="PTHR42699:SF1">
    <property type="entry name" value="CYSTATHIONINE GAMMA-SYNTHASE-RELATED"/>
    <property type="match status" value="1"/>
</dbReference>
<protein>
    <submittedName>
        <fullName evidence="4">Cystathionine gamma-synthase</fullName>
    </submittedName>
</protein>
<gene>
    <name evidence="4" type="ORF">F5X68DRAFT_149347</name>
</gene>
<keyword evidence="5" id="KW-1185">Reference proteome</keyword>
<evidence type="ECO:0000256" key="1">
    <source>
        <dbReference type="ARBA" id="ARBA00001933"/>
    </source>
</evidence>
<comment type="cofactor">
    <cofactor evidence="1 3">
        <name>pyridoxal 5'-phosphate</name>
        <dbReference type="ChEBI" id="CHEBI:597326"/>
    </cofactor>
</comment>
<dbReference type="Proteomes" id="UP000770015">
    <property type="component" value="Unassembled WGS sequence"/>
</dbReference>
<dbReference type="SUPFAM" id="SSF53383">
    <property type="entry name" value="PLP-dependent transferases"/>
    <property type="match status" value="1"/>
</dbReference>
<reference evidence="4" key="1">
    <citation type="journal article" date="2021" name="Nat. Commun.">
        <title>Genetic determinants of endophytism in the Arabidopsis root mycobiome.</title>
        <authorList>
            <person name="Mesny F."/>
            <person name="Miyauchi S."/>
            <person name="Thiergart T."/>
            <person name="Pickel B."/>
            <person name="Atanasova L."/>
            <person name="Karlsson M."/>
            <person name="Huettel B."/>
            <person name="Barry K.W."/>
            <person name="Haridas S."/>
            <person name="Chen C."/>
            <person name="Bauer D."/>
            <person name="Andreopoulos W."/>
            <person name="Pangilinan J."/>
            <person name="LaButti K."/>
            <person name="Riley R."/>
            <person name="Lipzen A."/>
            <person name="Clum A."/>
            <person name="Drula E."/>
            <person name="Henrissat B."/>
            <person name="Kohler A."/>
            <person name="Grigoriev I.V."/>
            <person name="Martin F.M."/>
            <person name="Hacquard S."/>
        </authorList>
    </citation>
    <scope>NUCLEOTIDE SEQUENCE</scope>
    <source>
        <strain evidence="4">MPI-SDFR-AT-0117</strain>
    </source>
</reference>
<comment type="caution">
    <text evidence="4">The sequence shown here is derived from an EMBL/GenBank/DDBJ whole genome shotgun (WGS) entry which is preliminary data.</text>
</comment>
<dbReference type="InterPro" id="IPR000277">
    <property type="entry name" value="Cys/Met-Metab_PyrdxlP-dep_enz"/>
</dbReference>
<dbReference type="InterPro" id="IPR015424">
    <property type="entry name" value="PyrdxlP-dep_Trfase"/>
</dbReference>
<evidence type="ECO:0000313" key="5">
    <source>
        <dbReference type="Proteomes" id="UP000770015"/>
    </source>
</evidence>
<dbReference type="InterPro" id="IPR015422">
    <property type="entry name" value="PyrdxlP-dep_Trfase_small"/>
</dbReference>
<dbReference type="InterPro" id="IPR051750">
    <property type="entry name" value="Trans-sulfuration_enzymes"/>
</dbReference>
<dbReference type="OrthoDB" id="10047078at2759"/>
<evidence type="ECO:0000313" key="4">
    <source>
        <dbReference type="EMBL" id="KAH6691289.1"/>
    </source>
</evidence>
<dbReference type="GO" id="GO:0030170">
    <property type="term" value="F:pyridoxal phosphate binding"/>
    <property type="evidence" value="ECO:0007669"/>
    <property type="project" value="InterPro"/>
</dbReference>
<dbReference type="AlphaFoldDB" id="A0A9P8VGM1"/>
<accession>A0A9P8VGM1</accession>
<dbReference type="InterPro" id="IPR015421">
    <property type="entry name" value="PyrdxlP-dep_Trfase_major"/>
</dbReference>
<name>A0A9P8VGM1_9PEZI</name>
<dbReference type="Gene3D" id="3.90.1150.10">
    <property type="entry name" value="Aspartate Aminotransferase, domain 1"/>
    <property type="match status" value="1"/>
</dbReference>
<evidence type="ECO:0000256" key="3">
    <source>
        <dbReference type="RuleBase" id="RU362118"/>
    </source>
</evidence>
<keyword evidence="2 3" id="KW-0663">Pyridoxal phosphate</keyword>
<dbReference type="Gene3D" id="3.40.640.10">
    <property type="entry name" value="Type I PLP-dependent aspartate aminotransferase-like (Major domain)"/>
    <property type="match status" value="1"/>
</dbReference>
<organism evidence="4 5">
    <name type="scientific">Plectosphaerella plurivora</name>
    <dbReference type="NCBI Taxonomy" id="936078"/>
    <lineage>
        <taxon>Eukaryota</taxon>
        <taxon>Fungi</taxon>
        <taxon>Dikarya</taxon>
        <taxon>Ascomycota</taxon>
        <taxon>Pezizomycotina</taxon>
        <taxon>Sordariomycetes</taxon>
        <taxon>Hypocreomycetidae</taxon>
        <taxon>Glomerellales</taxon>
        <taxon>Plectosphaerellaceae</taxon>
        <taxon>Plectosphaerella</taxon>
    </lineage>
</organism>
<dbReference type="Pfam" id="PF01053">
    <property type="entry name" value="Cys_Met_Meta_PP"/>
    <property type="match status" value="1"/>
</dbReference>
<dbReference type="GO" id="GO:0019346">
    <property type="term" value="P:transsulfuration"/>
    <property type="evidence" value="ECO:0007669"/>
    <property type="project" value="InterPro"/>
</dbReference>
<dbReference type="PANTHER" id="PTHR42699">
    <property type="match status" value="1"/>
</dbReference>
<sequence>MTVLKPEAEIGHCVPPESNYAITTYVPGWDTAIAFREGDPAVLSKIVHIYPRFGPFRTVGELFRGIAGAIKIPEGHGLLAWTSSVAIPMFRAHCYSPHRKDPKLAPNELTFRVVDIGDIRLYAAVFPAPKTPGVIGGWQNPGIGPSIRLSEDLLAKIDTLTEVECDKKGRNPPARNAGLSEGASHDGLRRRIVDLLHRAPIDPDKIRVKPDDVFLYQTGMASIYAAHNLILAHRPGTVVMLGSLFHSTFHWLIEQSPHGVKHFGAVDAAGLDILEAWLGEERAAGRPVSYALIEFPSNPLLASADLRRLKALAEEHGFVFIVDDTIGSFANIDVLPQSDILATSLTKSFSGYANVMAGSLVLNPLSSHYAALKPLWDREFVNDLYIRDADVLLKNSNDYLDRTVVLNANAAQMASHLSSLTRTHDAASPILRARYPLEAPDRAIYESFLRRPTPELPAPGAGCLLNVDFTDVAAARAFYDALAVYPGPHLGAHRTLSLCYTALVFGKDPIEAAEHRTYGVIEESVRISAGLETAADLVDTLDVAVKAAFEASAAREKQEGLANGVGAAEAAVGSGLAA</sequence>
<dbReference type="GO" id="GO:0003962">
    <property type="term" value="F:cystathionine gamma-synthase activity"/>
    <property type="evidence" value="ECO:0007669"/>
    <property type="project" value="TreeGrafter"/>
</dbReference>
<comment type="similarity">
    <text evidence="3">Belongs to the trans-sulfuration enzymes family.</text>
</comment>
<evidence type="ECO:0000256" key="2">
    <source>
        <dbReference type="ARBA" id="ARBA00022898"/>
    </source>
</evidence>
<proteinExistence type="inferred from homology"/>